<comment type="caution">
    <text evidence="2">The sequence shown here is derived from an EMBL/GenBank/DDBJ whole genome shotgun (WGS) entry which is preliminary data.</text>
</comment>
<dbReference type="Pfam" id="PF13333">
    <property type="entry name" value="rve_2"/>
    <property type="match status" value="1"/>
</dbReference>
<dbReference type="InterPro" id="IPR036397">
    <property type="entry name" value="RNaseH_sf"/>
</dbReference>
<dbReference type="PANTHER" id="PTHR46889">
    <property type="entry name" value="TRANSPOSASE INSF FOR INSERTION SEQUENCE IS3B-RELATED"/>
    <property type="match status" value="1"/>
</dbReference>
<dbReference type="InterPro" id="IPR001584">
    <property type="entry name" value="Integrase_cat-core"/>
</dbReference>
<gene>
    <name evidence="2" type="ORF">JCM31185_06160</name>
</gene>
<protein>
    <recommendedName>
        <fullName evidence="1">Integrase catalytic domain-containing protein</fullName>
    </recommendedName>
</protein>
<dbReference type="Proteomes" id="UP001628078">
    <property type="component" value="Unassembled WGS sequence"/>
</dbReference>
<dbReference type="Gene3D" id="3.30.420.10">
    <property type="entry name" value="Ribonuclease H-like superfamily/Ribonuclease H"/>
    <property type="match status" value="1"/>
</dbReference>
<dbReference type="InterPro" id="IPR012337">
    <property type="entry name" value="RNaseH-like_sf"/>
</dbReference>
<dbReference type="RefSeq" id="WP_407882593.1">
    <property type="nucleotide sequence ID" value="NZ_BQXO01000002.1"/>
</dbReference>
<evidence type="ECO:0000313" key="3">
    <source>
        <dbReference type="Proteomes" id="UP001628078"/>
    </source>
</evidence>
<dbReference type="InterPro" id="IPR050900">
    <property type="entry name" value="Transposase_IS3/IS150/IS904"/>
</dbReference>
<keyword evidence="3" id="KW-1185">Reference proteome</keyword>
<evidence type="ECO:0000259" key="1">
    <source>
        <dbReference type="PROSITE" id="PS50994"/>
    </source>
</evidence>
<sequence>MDLYSGEILAFNISDHPTVAFAIKPLQEALNKVAGRSYRTTVHTDQGFQYQNTAWRKVLKQHRAFQSMSRKATCLDNATMESFFHIMKAELFDQAYPTKAALVLAMTDWLDYYNQRRIKIKLKGRSPVQYRQSTSQSVA</sequence>
<name>A0ABQ5JLJ1_9LACO</name>
<dbReference type="PANTHER" id="PTHR46889:SF4">
    <property type="entry name" value="TRANSPOSASE INSO FOR INSERTION SEQUENCE ELEMENT IS911B-RELATED"/>
    <property type="match status" value="1"/>
</dbReference>
<dbReference type="Pfam" id="PF00665">
    <property type="entry name" value="rve"/>
    <property type="match status" value="1"/>
</dbReference>
<dbReference type="PROSITE" id="PS50994">
    <property type="entry name" value="INTEGRASE"/>
    <property type="match status" value="1"/>
</dbReference>
<evidence type="ECO:0000313" key="2">
    <source>
        <dbReference type="EMBL" id="GKT05327.1"/>
    </source>
</evidence>
<reference evidence="2 3" key="1">
    <citation type="submission" date="2022-03" db="EMBL/GenBank/DDBJ databases">
        <title>Draft genome sequence of Furfurilactobacillus curtus JCM 31185.</title>
        <authorList>
            <person name="Suzuki S."/>
            <person name="Endo A."/>
            <person name="Kajikawa A."/>
        </authorList>
    </citation>
    <scope>NUCLEOTIDE SEQUENCE [LARGE SCALE GENOMIC DNA]</scope>
    <source>
        <strain evidence="2 3">JCM 31185</strain>
    </source>
</reference>
<dbReference type="SUPFAM" id="SSF53098">
    <property type="entry name" value="Ribonuclease H-like"/>
    <property type="match status" value="1"/>
</dbReference>
<accession>A0ABQ5JLJ1</accession>
<proteinExistence type="predicted"/>
<feature type="domain" description="Integrase catalytic" evidence="1">
    <location>
        <begin position="1"/>
        <end position="135"/>
    </location>
</feature>
<organism evidence="2 3">
    <name type="scientific">Furfurilactobacillus curtus</name>
    <dbReference type="NCBI Taxonomy" id="1746200"/>
    <lineage>
        <taxon>Bacteria</taxon>
        <taxon>Bacillati</taxon>
        <taxon>Bacillota</taxon>
        <taxon>Bacilli</taxon>
        <taxon>Lactobacillales</taxon>
        <taxon>Lactobacillaceae</taxon>
        <taxon>Furfurilactobacillus</taxon>
    </lineage>
</organism>
<dbReference type="EMBL" id="BQXO01000002">
    <property type="protein sequence ID" value="GKT05327.1"/>
    <property type="molecule type" value="Genomic_DNA"/>
</dbReference>